<evidence type="ECO:0000313" key="6">
    <source>
        <dbReference type="Proteomes" id="UP000179807"/>
    </source>
</evidence>
<dbReference type="PROSITE" id="PS50197">
    <property type="entry name" value="BEACH"/>
    <property type="match status" value="1"/>
</dbReference>
<dbReference type="SUPFAM" id="SSF50729">
    <property type="entry name" value="PH domain-like"/>
    <property type="match status" value="1"/>
</dbReference>
<dbReference type="CDD" id="cd06071">
    <property type="entry name" value="Beach"/>
    <property type="match status" value="1"/>
</dbReference>
<evidence type="ECO:0000256" key="1">
    <source>
        <dbReference type="ARBA" id="ARBA00022574"/>
    </source>
</evidence>
<evidence type="ECO:0000256" key="2">
    <source>
        <dbReference type="SAM" id="MobiDB-lite"/>
    </source>
</evidence>
<dbReference type="InterPro" id="IPR023362">
    <property type="entry name" value="PH-BEACH_dom"/>
</dbReference>
<dbReference type="SUPFAM" id="SSF50978">
    <property type="entry name" value="WD40 repeat-like"/>
    <property type="match status" value="1"/>
</dbReference>
<dbReference type="InterPro" id="IPR031570">
    <property type="entry name" value="NBEA/BDCP_DUF4704"/>
</dbReference>
<evidence type="ECO:0000259" key="3">
    <source>
        <dbReference type="PROSITE" id="PS50197"/>
    </source>
</evidence>
<dbReference type="Pfam" id="PF15787">
    <property type="entry name" value="DUF4704"/>
    <property type="match status" value="1"/>
</dbReference>
<dbReference type="PROSITE" id="PS51783">
    <property type="entry name" value="PH_BEACH"/>
    <property type="match status" value="1"/>
</dbReference>
<dbReference type="InterPro" id="IPR050865">
    <property type="entry name" value="BEACH_Domain"/>
</dbReference>
<feature type="compositionally biased region" description="Basic and acidic residues" evidence="2">
    <location>
        <begin position="1800"/>
        <end position="1811"/>
    </location>
</feature>
<dbReference type="Pfam" id="PF02138">
    <property type="entry name" value="Beach"/>
    <property type="match status" value="1"/>
</dbReference>
<reference evidence="5" key="1">
    <citation type="submission" date="2016-10" db="EMBL/GenBank/DDBJ databases">
        <authorList>
            <person name="Benchimol M."/>
            <person name="Almeida L.G."/>
            <person name="Vasconcelos A.T."/>
            <person name="Perreira-Neves A."/>
            <person name="Rosa I.A."/>
            <person name="Tasca T."/>
            <person name="Bogo M.R."/>
            <person name="de Souza W."/>
        </authorList>
    </citation>
    <scope>NUCLEOTIDE SEQUENCE [LARGE SCALE GENOMIC DNA]</scope>
    <source>
        <strain evidence="5">K</strain>
    </source>
</reference>
<dbReference type="EMBL" id="MLAK01000649">
    <property type="protein sequence ID" value="OHT09099.1"/>
    <property type="molecule type" value="Genomic_DNA"/>
</dbReference>
<protein>
    <recommendedName>
        <fullName evidence="7">Beige/BEACH domain containing protein</fullName>
    </recommendedName>
</protein>
<dbReference type="Pfam" id="PF14844">
    <property type="entry name" value="PH_BEACH"/>
    <property type="match status" value="1"/>
</dbReference>
<proteinExistence type="predicted"/>
<dbReference type="Gene3D" id="1.10.1540.10">
    <property type="entry name" value="BEACH domain"/>
    <property type="match status" value="1"/>
</dbReference>
<evidence type="ECO:0000259" key="4">
    <source>
        <dbReference type="PROSITE" id="PS51783"/>
    </source>
</evidence>
<dbReference type="Proteomes" id="UP000179807">
    <property type="component" value="Unassembled WGS sequence"/>
</dbReference>
<dbReference type="SUPFAM" id="SSF48371">
    <property type="entry name" value="ARM repeat"/>
    <property type="match status" value="1"/>
</dbReference>
<organism evidence="5 6">
    <name type="scientific">Tritrichomonas foetus</name>
    <dbReference type="NCBI Taxonomy" id="1144522"/>
    <lineage>
        <taxon>Eukaryota</taxon>
        <taxon>Metamonada</taxon>
        <taxon>Parabasalia</taxon>
        <taxon>Tritrichomonadida</taxon>
        <taxon>Tritrichomonadidae</taxon>
        <taxon>Tritrichomonas</taxon>
    </lineage>
</organism>
<dbReference type="VEuPathDB" id="TrichDB:TRFO_04699"/>
<dbReference type="InterPro" id="IPR036372">
    <property type="entry name" value="BEACH_dom_sf"/>
</dbReference>
<keyword evidence="6" id="KW-1185">Reference proteome</keyword>
<dbReference type="OrthoDB" id="10255339at2759"/>
<accession>A0A1J4KD04</accession>
<dbReference type="PANTHER" id="PTHR13743">
    <property type="entry name" value="BEIGE/BEACH-RELATED"/>
    <property type="match status" value="1"/>
</dbReference>
<dbReference type="SMART" id="SM01026">
    <property type="entry name" value="Beach"/>
    <property type="match status" value="1"/>
</dbReference>
<gene>
    <name evidence="5" type="ORF">TRFO_04699</name>
</gene>
<dbReference type="Gene3D" id="2.130.10.10">
    <property type="entry name" value="YVTN repeat-like/Quinoprotein amine dehydrogenase"/>
    <property type="match status" value="1"/>
</dbReference>
<dbReference type="SUPFAM" id="SSF81837">
    <property type="entry name" value="BEACH domain"/>
    <property type="match status" value="1"/>
</dbReference>
<feature type="region of interest" description="Disordered" evidence="2">
    <location>
        <begin position="1800"/>
        <end position="1823"/>
    </location>
</feature>
<name>A0A1J4KD04_9EUKA</name>
<dbReference type="GeneID" id="94826757"/>
<evidence type="ECO:0008006" key="7">
    <source>
        <dbReference type="Google" id="ProtNLM"/>
    </source>
</evidence>
<dbReference type="Gene3D" id="2.30.29.30">
    <property type="entry name" value="Pleckstrin-homology domain (PH domain)/Phosphotyrosine-binding domain (PTB)"/>
    <property type="match status" value="1"/>
</dbReference>
<comment type="caution">
    <text evidence="5">The sequence shown here is derived from an EMBL/GenBank/DDBJ whole genome shotgun (WGS) entry which is preliminary data.</text>
</comment>
<dbReference type="InterPro" id="IPR016024">
    <property type="entry name" value="ARM-type_fold"/>
</dbReference>
<evidence type="ECO:0000313" key="5">
    <source>
        <dbReference type="EMBL" id="OHT09099.1"/>
    </source>
</evidence>
<dbReference type="RefSeq" id="XP_068362235.1">
    <property type="nucleotide sequence ID" value="XM_068492053.1"/>
</dbReference>
<dbReference type="InterPro" id="IPR000409">
    <property type="entry name" value="BEACH_dom"/>
</dbReference>
<sequence length="2579" mass="296900">MNQISLLSPKDLLVAIFSLKPPQVNSLLKIPHVIYRAILEIIQQLNQQSFDIKTIKKALEETDNIAYALQQVNFSFRYSYSFELIQMLAVIQYQDNESKFSAGYVSLFVYNLCYLEHNFSDVLLPYIFQSLGNFVDAPGLRVLLLSAFFNLYSEYAKSDVVESFDQIRPLVYDFFSRNRDLPASSYYVLVRTCQNLVDQKCTVITQPEIEFFTFIDMCARERETIFPSDVLEACIECITLRLNALDLFSLTFFSHFTDRISSKFCSTYFEVFPFSIYHFLTKEKPLNKMNFIKSPSIDSLNTKSNSEFLYGFNKSMDFKEKIDFETSILFPEHKPLSMFIKKDIEGRINLIIKAADPKPKLIKVFIGTFTNVLIEMTDSPYIFDLLAIFLEILGYYLPVYDLQQVFDMLNKSPIFDIRVNVFSESEDYELISSLRSFAFDFFYRTGLLSNFVEANVNRPYLLAEHLHRIVQSNMVLNDDQRVKLVRSILNAELTYQRLTHSDKGVQIARASIFVLLSRLLADTKFSVEFFKEDWFVAIFILSFLFENSLRSFVLSCIRNNLLADDSKNPKVVQNIINAINIAIEAIPSKNALEIIYDTITMLNEVANNKPSILDLLSAVRESIANTLAVLALKINDEVLDVAKDILIQSILFFTATSPGQRTTAAFISAFESAATSFHGRDFPSQMFGRIVQLISGSVTPSLQPNFIIREPKFTRFFLKLFRQTNQFVDVMIFLQKLCNFARENCEACHKGKVDSYLVEVLIFYKETYDYEKDHEIVDHCLSLLTSIVTVVSSVSFVHQCISLFTPISNQFISKLQPQFINTIAQIINKTGHSPSASFPLLSNGVKCLITLEAAQLNDGFSFLFWIYLENPAAQYMPTILELCDSANQKISIYLNMTRLILEVIKKRTKSVGLCEKNIPTNSWTFMSVHFYPSKIEDRAVICFNGKPLHDIAYPHTEFQHGTVKICVGGTRENSIDSPHPALFASFGVFQKLEETQIGAIYELGPKLKEPTIPALAMIKTVNLNNELKLELISGDSKFTYIKSEKQTKQNPNFTDVLLSSVKIENLIPLFAQLDLLYIDGTPYSQCIELSLQVFGSALTSSINAQRSLCESNGIDIIAHLFTVADPSHITYKLYMKIFNLYQVCSYPPLHSQMFSSLLFNFDLIMRASPENHLMILKHWSRSLFPAVLSSSSSTIITFTHIINALATFYWEVEPQHIYKPKEERSTFDVIRCRKCIIDIAFQVAQHRFDDDDLSSFISHIVNCRDEKMIECLLNLLRSLANNEKSPLKNATESRKNLSLILYLMNFKDEAIMANTIDTMIIMIKNKIITKMTLPELADIVIHQMSIEDASEVLLQRIIALMMNGTYELLSICFFIAVTIGEDRLLQLISSIHPSPAYFCHISWSMWPIIICYKVQNTELQNEILNFLLKCGDEQWANIIVMIDFIGRILSRPSEDMKANTLILLCEHVCKSPNLDHKKCIDLVTRFLFFRPENHQEKSIIDDLFRLTSLSVTQKKKTISISNSQLSLNSMQGAIISQEASLLFQQNQNHKVSIKPHEIYEIIQKYNFKPTEYHFGIRRNNYGDWIDTELAEICIRVFMKAPDEVNKYDSIMIMAAFLVRQKPEMITFIKSLINMISYVNDSPFTAYLNYAAKMSNLPPFFFTDYPIDNCATALDTLRQVRLNEIFNTEKQMPIYLKSFFATNWNKSLAIFSLIDDTIVTMTSNVTQSFFEENEQKKKENAKKWGRLWRSLSFDRAPWNIENQTSLTHFKRDFSSCRFSIPVKLKKNWHFDDHKKASMARDSEKYANDEHSEQNTANNSVNISRNSSNVFNSKQNLWNDDFENNSNKKDETSKTLKHSLKNKFECELISILNVIKGNMLIYSKFIKFSSKENTKTILFDDIREVYLRNRIHLPTAIEIFLINGKSYFFNFTQKNGLYVINKLNKFTMPRLQKIQLTDMNYYFHSNNKTDLWIDREISNFEYLMHLNQMSGRSFNDLSQYPVFPWVIKDFTSEFLDLTDPNVYRDLSKPCGALNPTKFSAIKERSVQMAEADDGNFLYTSGFIYPLIIIDFFVRIEPFTSLHIELQHGKFETPQRIFQSIPKTWQHIMNTINDNRELIPEFYSSPDFLINREKYDLGELKNNNRVNDVILPPWASSPFDFVYKMRKALESEYVSYHLNEWIDLIWGEKQRSPGNLFRPEMYADIWSSATYKINRDALEASLLNVGQIPPQLFNSPHPMRLRSLILYKDHQMYCHQTETRTFLVAFYTLIDNKISFVVITPDNKLVVYTISHKSAKRVNTRKSLSDMKSRFAQSFDVPAYWQKELKKGQIPSISHQKVIFTLLKPSTLIASSYGSSEVSLINIQTGNFTVLETPLNETSAIDAGKDYFVIACRNAVVNVYKTGTQPKQIASIASYRSRLPCVSISEKFNLIVNGTNDGFLIISSLTSCTVENVIDLNGGRPCNITISPSWGFIIVYYTVIEAGIVSKFIAVYNVNGQFLKKVKIEISLINIFSFSSPSAFDYIVLADSEGRLYMSDAYELEFGESFFRCHSKLATIDYCHKESCFVAFTAEGSILLISHEFT</sequence>
<feature type="domain" description="BEACH-type PH" evidence="4">
    <location>
        <begin position="1853"/>
        <end position="1942"/>
    </location>
</feature>
<keyword evidence="1" id="KW-0853">WD repeat</keyword>
<dbReference type="PANTHER" id="PTHR13743:SF161">
    <property type="entry name" value="BEIGE_BEACH DOMAIN CONTAINING PROTEIN"/>
    <property type="match status" value="1"/>
</dbReference>
<dbReference type="InterPro" id="IPR036322">
    <property type="entry name" value="WD40_repeat_dom_sf"/>
</dbReference>
<feature type="domain" description="BEACH" evidence="3">
    <location>
        <begin position="1955"/>
        <end position="2237"/>
    </location>
</feature>
<dbReference type="InterPro" id="IPR015943">
    <property type="entry name" value="WD40/YVTN_repeat-like_dom_sf"/>
</dbReference>
<dbReference type="InterPro" id="IPR011993">
    <property type="entry name" value="PH-like_dom_sf"/>
</dbReference>